<dbReference type="Proteomes" id="UP000292445">
    <property type="component" value="Unassembled WGS sequence"/>
</dbReference>
<dbReference type="EMBL" id="SGXC01000004">
    <property type="protein sequence ID" value="RZS77187.1"/>
    <property type="molecule type" value="Genomic_DNA"/>
</dbReference>
<dbReference type="Pfam" id="PF07690">
    <property type="entry name" value="MFS_1"/>
    <property type="match status" value="1"/>
</dbReference>
<dbReference type="InterPro" id="IPR036259">
    <property type="entry name" value="MFS_trans_sf"/>
</dbReference>
<dbReference type="GO" id="GO:1990961">
    <property type="term" value="P:xenobiotic detoxification by transmembrane export across the plasma membrane"/>
    <property type="evidence" value="ECO:0007669"/>
    <property type="project" value="InterPro"/>
</dbReference>
<feature type="transmembrane region" description="Helical" evidence="8">
    <location>
        <begin position="72"/>
        <end position="91"/>
    </location>
</feature>
<feature type="transmembrane region" description="Helical" evidence="8">
    <location>
        <begin position="245"/>
        <end position="264"/>
    </location>
</feature>
<keyword evidence="6 8" id="KW-1133">Transmembrane helix</keyword>
<sequence>MPKHALTIVLALLTMVGPLGIDAYLPSFHAIGATFDASPLAVQQTLSLYIAGMSVMTLFYGTLSDSFGRRPVMLVSLVLFTLTSILAALSTSIGMLVAVRVLQGLCAGAGMVIARAMVQDKFQGGEAQRMMAMITMVFGVAPALAPVLGGWLQATLGWRSVFWALALFGAGLWAVSRQVLRETLPPAARTPFDLRSIAANYRRSVTSPRFVLMSVGIGLAFCGLPLYVGSAAAYVMDILHLPETAFGWLFVPMVSGLMLGSAMASRYAHRVPAERMVRLGFLVMGFGVVLSVAYTSLFTAAVPYAVLPFLFYTFGLSLASPSMTVIALSIFPEMRGLAASMQGFIQMALFALVSGLVAPLVFGSAAGLAWTHALLLAAGLGFWEAGSRARARPATPAAGT</sequence>
<dbReference type="CDD" id="cd17320">
    <property type="entry name" value="MFS_MdfA_MDR_like"/>
    <property type="match status" value="1"/>
</dbReference>
<keyword evidence="8" id="KW-0997">Cell inner membrane</keyword>
<evidence type="ECO:0000313" key="11">
    <source>
        <dbReference type="Proteomes" id="UP000292445"/>
    </source>
</evidence>
<keyword evidence="4" id="KW-1003">Cell membrane</keyword>
<keyword evidence="7 8" id="KW-0472">Membrane</keyword>
<reference evidence="10 11" key="1">
    <citation type="submission" date="2019-02" db="EMBL/GenBank/DDBJ databases">
        <title>Genomic Encyclopedia of Type Strains, Phase IV (KMG-IV): sequencing the most valuable type-strain genomes for metagenomic binning, comparative biology and taxonomic classification.</title>
        <authorList>
            <person name="Goeker M."/>
        </authorList>
    </citation>
    <scope>NUCLEOTIDE SEQUENCE [LARGE SCALE GENOMIC DNA]</scope>
    <source>
        <strain evidence="10 11">K24</strain>
    </source>
</reference>
<feature type="transmembrane region" description="Helical" evidence="8">
    <location>
        <begin position="343"/>
        <end position="362"/>
    </location>
</feature>
<keyword evidence="11" id="KW-1185">Reference proteome</keyword>
<organism evidence="10 11">
    <name type="scientific">Pigmentiphaga kullae</name>
    <dbReference type="NCBI Taxonomy" id="151784"/>
    <lineage>
        <taxon>Bacteria</taxon>
        <taxon>Pseudomonadati</taxon>
        <taxon>Pseudomonadota</taxon>
        <taxon>Betaproteobacteria</taxon>
        <taxon>Burkholderiales</taxon>
        <taxon>Alcaligenaceae</taxon>
        <taxon>Pigmentiphaga</taxon>
    </lineage>
</organism>
<feature type="transmembrane region" description="Helical" evidence="8">
    <location>
        <begin position="276"/>
        <end position="297"/>
    </location>
</feature>
<dbReference type="AlphaFoldDB" id="A0A4Q7N731"/>
<feature type="domain" description="Major facilitator superfamily (MFS) profile" evidence="9">
    <location>
        <begin position="6"/>
        <end position="390"/>
    </location>
</feature>
<keyword evidence="3 8" id="KW-0813">Transport</keyword>
<dbReference type="PANTHER" id="PTHR23502">
    <property type="entry name" value="MAJOR FACILITATOR SUPERFAMILY"/>
    <property type="match status" value="1"/>
</dbReference>
<evidence type="ECO:0000313" key="10">
    <source>
        <dbReference type="EMBL" id="RZS77187.1"/>
    </source>
</evidence>
<dbReference type="SUPFAM" id="SSF103473">
    <property type="entry name" value="MFS general substrate transporter"/>
    <property type="match status" value="1"/>
</dbReference>
<evidence type="ECO:0000256" key="6">
    <source>
        <dbReference type="ARBA" id="ARBA00022989"/>
    </source>
</evidence>
<dbReference type="GO" id="GO:0015385">
    <property type="term" value="F:sodium:proton antiporter activity"/>
    <property type="evidence" value="ECO:0007669"/>
    <property type="project" value="TreeGrafter"/>
</dbReference>
<accession>A0A4Q7N731</accession>
<evidence type="ECO:0000256" key="7">
    <source>
        <dbReference type="ARBA" id="ARBA00023136"/>
    </source>
</evidence>
<dbReference type="OrthoDB" id="9814303at2"/>
<keyword evidence="5 8" id="KW-0812">Transmembrane</keyword>
<evidence type="ECO:0000256" key="8">
    <source>
        <dbReference type="RuleBase" id="RU365088"/>
    </source>
</evidence>
<gene>
    <name evidence="10" type="ORF">EV675_5915</name>
</gene>
<comment type="caution">
    <text evidence="10">The sequence shown here is derived from an EMBL/GenBank/DDBJ whole genome shotgun (WGS) entry which is preliminary data.</text>
</comment>
<comment type="subcellular location">
    <subcellularLocation>
        <location evidence="8">Cell inner membrane</location>
        <topology evidence="8">Multi-pass membrane protein</topology>
    </subcellularLocation>
    <subcellularLocation>
        <location evidence="1">Cell membrane</location>
        <topology evidence="1">Multi-pass membrane protein</topology>
    </subcellularLocation>
</comment>
<feature type="transmembrane region" description="Helical" evidence="8">
    <location>
        <begin position="210"/>
        <end position="233"/>
    </location>
</feature>
<dbReference type="GO" id="GO:0042910">
    <property type="term" value="F:xenobiotic transmembrane transporter activity"/>
    <property type="evidence" value="ECO:0007669"/>
    <property type="project" value="InterPro"/>
</dbReference>
<evidence type="ECO:0000259" key="9">
    <source>
        <dbReference type="PROSITE" id="PS50850"/>
    </source>
</evidence>
<evidence type="ECO:0000256" key="3">
    <source>
        <dbReference type="ARBA" id="ARBA00022448"/>
    </source>
</evidence>
<evidence type="ECO:0000256" key="4">
    <source>
        <dbReference type="ARBA" id="ARBA00022475"/>
    </source>
</evidence>
<feature type="transmembrane region" description="Helical" evidence="8">
    <location>
        <begin position="97"/>
        <end position="118"/>
    </location>
</feature>
<dbReference type="PROSITE" id="PS50850">
    <property type="entry name" value="MFS"/>
    <property type="match status" value="1"/>
</dbReference>
<feature type="transmembrane region" description="Helical" evidence="8">
    <location>
        <begin position="309"/>
        <end position="331"/>
    </location>
</feature>
<feature type="transmembrane region" description="Helical" evidence="8">
    <location>
        <begin position="158"/>
        <end position="175"/>
    </location>
</feature>
<dbReference type="Gene3D" id="1.20.1720.10">
    <property type="entry name" value="Multidrug resistance protein D"/>
    <property type="match status" value="1"/>
</dbReference>
<name>A0A4Q7N731_9BURK</name>
<comment type="similarity">
    <text evidence="2 8">Belongs to the major facilitator superfamily. Bcr/CmlA family.</text>
</comment>
<dbReference type="NCBIfam" id="TIGR00710">
    <property type="entry name" value="efflux_Bcr_CflA"/>
    <property type="match status" value="1"/>
</dbReference>
<proteinExistence type="inferred from homology"/>
<feature type="transmembrane region" description="Helical" evidence="8">
    <location>
        <begin position="130"/>
        <end position="152"/>
    </location>
</feature>
<feature type="transmembrane region" description="Helical" evidence="8">
    <location>
        <begin position="42"/>
        <end position="60"/>
    </location>
</feature>
<evidence type="ECO:0000256" key="1">
    <source>
        <dbReference type="ARBA" id="ARBA00004651"/>
    </source>
</evidence>
<dbReference type="InterPro" id="IPR011701">
    <property type="entry name" value="MFS"/>
</dbReference>
<evidence type="ECO:0000256" key="5">
    <source>
        <dbReference type="ARBA" id="ARBA00022692"/>
    </source>
</evidence>
<dbReference type="GO" id="GO:0005886">
    <property type="term" value="C:plasma membrane"/>
    <property type="evidence" value="ECO:0007669"/>
    <property type="project" value="UniProtKB-SubCell"/>
</dbReference>
<evidence type="ECO:0000256" key="2">
    <source>
        <dbReference type="ARBA" id="ARBA00006236"/>
    </source>
</evidence>
<comment type="caution">
    <text evidence="8">Lacks conserved residue(s) required for the propagation of feature annotation.</text>
</comment>
<dbReference type="RefSeq" id="WP_130362227.1">
    <property type="nucleotide sequence ID" value="NZ_SGXC01000004.1"/>
</dbReference>
<dbReference type="InterPro" id="IPR004812">
    <property type="entry name" value="Efflux_drug-R_Bcr/CmlA"/>
</dbReference>
<dbReference type="PANTHER" id="PTHR23502:SF132">
    <property type="entry name" value="POLYAMINE TRANSPORTER 2-RELATED"/>
    <property type="match status" value="1"/>
</dbReference>
<protein>
    <recommendedName>
        <fullName evidence="8">Bcr/CflA family efflux transporter</fullName>
    </recommendedName>
</protein>
<dbReference type="InterPro" id="IPR020846">
    <property type="entry name" value="MFS_dom"/>
</dbReference>